<comment type="caution">
    <text evidence="2">The sequence shown here is derived from an EMBL/GenBank/DDBJ whole genome shotgun (WGS) entry which is preliminary data.</text>
</comment>
<proteinExistence type="predicted"/>
<sequence>MKKIFAFGMAGIAASALMLVAGYISGRPVTPAAASQQEPAIVKAAATVDRAEVEEIIRSYLLENPELLLEVQQALETKQQDEQRIAQVEIIDAMSDEIFNSAYDGIFGNPAGKYTLVEFFDYNCGYCKRAMADMEALTADDPDIRFVLKEFPILGPDSQRAHVVSMALRALLPEKYAEFHAKLLGGAARATEERAINIALALGADEAKLREEMKNPAIVEAFARTYDLANKLQITGTPSYVVGKEVVFGALGRQVLAEKVDALRACETATC</sequence>
<dbReference type="Pfam" id="PF18312">
    <property type="entry name" value="ScsC_N"/>
    <property type="match status" value="1"/>
</dbReference>
<organism evidence="2 3">
    <name type="scientific">Nitratireductor arenosus</name>
    <dbReference type="NCBI Taxonomy" id="2682096"/>
    <lineage>
        <taxon>Bacteria</taxon>
        <taxon>Pseudomonadati</taxon>
        <taxon>Pseudomonadota</taxon>
        <taxon>Alphaproteobacteria</taxon>
        <taxon>Hyphomicrobiales</taxon>
        <taxon>Phyllobacteriaceae</taxon>
        <taxon>Nitratireductor</taxon>
    </lineage>
</organism>
<dbReference type="RefSeq" id="WP_156714015.1">
    <property type="nucleotide sequence ID" value="NZ_WPHG01000004.1"/>
</dbReference>
<feature type="domain" description="Thioredoxin" evidence="1">
    <location>
        <begin position="68"/>
        <end position="265"/>
    </location>
</feature>
<dbReference type="InterPro" id="IPR001853">
    <property type="entry name" value="DSBA-like_thioredoxin_dom"/>
</dbReference>
<dbReference type="SUPFAM" id="SSF52833">
    <property type="entry name" value="Thioredoxin-like"/>
    <property type="match status" value="1"/>
</dbReference>
<dbReference type="InterPro" id="IPR036249">
    <property type="entry name" value="Thioredoxin-like_sf"/>
</dbReference>
<accession>A0A844QM25</accession>
<gene>
    <name evidence="2" type="ORF">GN330_17530</name>
</gene>
<reference evidence="2 3" key="1">
    <citation type="submission" date="2019-12" db="EMBL/GenBank/DDBJ databases">
        <title>Nitratireductor arenosus sp. nov., Isolated from sea sand, Jeju island, South Korea.</title>
        <authorList>
            <person name="Kim W."/>
        </authorList>
    </citation>
    <scope>NUCLEOTIDE SEQUENCE [LARGE SCALE GENOMIC DNA]</scope>
    <source>
        <strain evidence="2 3">CAU 1489</strain>
    </source>
</reference>
<keyword evidence="3" id="KW-1185">Reference proteome</keyword>
<evidence type="ECO:0000259" key="1">
    <source>
        <dbReference type="PROSITE" id="PS51352"/>
    </source>
</evidence>
<dbReference type="Gene3D" id="3.40.30.10">
    <property type="entry name" value="Glutaredoxin"/>
    <property type="match status" value="1"/>
</dbReference>
<dbReference type="Pfam" id="PF01323">
    <property type="entry name" value="DSBA"/>
    <property type="match status" value="1"/>
</dbReference>
<evidence type="ECO:0000313" key="2">
    <source>
        <dbReference type="EMBL" id="MVA99053.1"/>
    </source>
</evidence>
<dbReference type="GO" id="GO:0016491">
    <property type="term" value="F:oxidoreductase activity"/>
    <property type="evidence" value="ECO:0007669"/>
    <property type="project" value="InterPro"/>
</dbReference>
<evidence type="ECO:0000313" key="3">
    <source>
        <dbReference type="Proteomes" id="UP000463224"/>
    </source>
</evidence>
<dbReference type="CDD" id="cd03023">
    <property type="entry name" value="DsbA_Com1_like"/>
    <property type="match status" value="1"/>
</dbReference>
<protein>
    <submittedName>
        <fullName evidence="2">Thioredoxin domain-containing protein</fullName>
    </submittedName>
</protein>
<dbReference type="InterPro" id="IPR013766">
    <property type="entry name" value="Thioredoxin_domain"/>
</dbReference>
<name>A0A844QM25_9HYPH</name>
<dbReference type="Proteomes" id="UP000463224">
    <property type="component" value="Unassembled WGS sequence"/>
</dbReference>
<dbReference type="PROSITE" id="PS51352">
    <property type="entry name" value="THIOREDOXIN_2"/>
    <property type="match status" value="1"/>
</dbReference>
<dbReference type="AlphaFoldDB" id="A0A844QM25"/>
<dbReference type="EMBL" id="WPHG01000004">
    <property type="protein sequence ID" value="MVA99053.1"/>
    <property type="molecule type" value="Genomic_DNA"/>
</dbReference>
<dbReference type="InterPro" id="IPR041205">
    <property type="entry name" value="ScsC_N"/>
</dbReference>